<dbReference type="Gene3D" id="1.25.40.10">
    <property type="entry name" value="Tetratricopeptide repeat domain"/>
    <property type="match status" value="1"/>
</dbReference>
<dbReference type="InterPro" id="IPR011990">
    <property type="entry name" value="TPR-like_helical_dom_sf"/>
</dbReference>
<dbReference type="KEGG" id="agh:M3I41_03115"/>
<name>A0A9E7DDD1_9ACTO</name>
<sequence length="309" mass="32708">MSMFGAVDLSTLAPSKGAASGAGSEGAAAPGVADSGVIDSPLVIDVDVTNFEDAVKRSMQVPVVISLWSPRSQVSAEVNTALESLAARYQGRFQLARVDVDANAKIAELFAAQSVPSVVAVLGGQPVPLFQGQASAQQLEQIFEQVMQMAQANGITGRVRLDAAPVAQSEPVETEVQRLGREAIEAGDYAKAQSIYERALVNEPANDELRLALEQVKLLQRVEGADLDGDLAASDQPEATWRQLLAGADAALAMGDVEGTLARGLEAVRRSSGDERDQARVRLLELFELIGTTDPRVGKTRRALASLLY</sequence>
<dbReference type="Proteomes" id="UP000830236">
    <property type="component" value="Chromosome"/>
</dbReference>
<evidence type="ECO:0000313" key="3">
    <source>
        <dbReference type="EMBL" id="UQF80280.1"/>
    </source>
</evidence>
<protein>
    <submittedName>
        <fullName evidence="3">Tetratricopeptide repeat protein</fullName>
    </submittedName>
</protein>
<dbReference type="GO" id="GO:0045454">
    <property type="term" value="P:cell redox homeostasis"/>
    <property type="evidence" value="ECO:0007669"/>
    <property type="project" value="TreeGrafter"/>
</dbReference>
<dbReference type="Pfam" id="PF14561">
    <property type="entry name" value="TPR_20"/>
    <property type="match status" value="1"/>
</dbReference>
<keyword evidence="1" id="KW-0802">TPR repeat</keyword>
<organism evidence="3 4">
    <name type="scientific">Actinomyces graevenitzii</name>
    <dbReference type="NCBI Taxonomy" id="55565"/>
    <lineage>
        <taxon>Bacteria</taxon>
        <taxon>Bacillati</taxon>
        <taxon>Actinomycetota</taxon>
        <taxon>Actinomycetes</taxon>
        <taxon>Actinomycetales</taxon>
        <taxon>Actinomycetaceae</taxon>
        <taxon>Actinomyces</taxon>
    </lineage>
</organism>
<proteinExistence type="predicted"/>
<reference evidence="3" key="1">
    <citation type="submission" date="2022-05" db="EMBL/GenBank/DDBJ databases">
        <title>Using nanopore sequencing to obtain complete genomes from saliva samples.</title>
        <authorList>
            <person name="Baker J.L."/>
        </authorList>
    </citation>
    <scope>NUCLEOTIDE SEQUENCE</scope>
    <source>
        <strain evidence="3">JCVI-JB-Ag32</strain>
    </source>
</reference>
<dbReference type="EMBL" id="CP097095">
    <property type="protein sequence ID" value="UQF80280.1"/>
    <property type="molecule type" value="Genomic_DNA"/>
</dbReference>
<dbReference type="PANTHER" id="PTHR43601:SF3">
    <property type="entry name" value="THIOREDOXIN, MITOCHONDRIAL"/>
    <property type="match status" value="1"/>
</dbReference>
<evidence type="ECO:0000256" key="1">
    <source>
        <dbReference type="PROSITE-ProRule" id="PRU00339"/>
    </source>
</evidence>
<dbReference type="InterPro" id="IPR013766">
    <property type="entry name" value="Thioredoxin_domain"/>
</dbReference>
<dbReference type="CDD" id="cd02956">
    <property type="entry name" value="ybbN"/>
    <property type="match status" value="1"/>
</dbReference>
<evidence type="ECO:0000259" key="2">
    <source>
        <dbReference type="PROSITE" id="PS51352"/>
    </source>
</evidence>
<dbReference type="Gene3D" id="3.40.30.10">
    <property type="entry name" value="Glutaredoxin"/>
    <property type="match status" value="1"/>
</dbReference>
<dbReference type="GO" id="GO:0006950">
    <property type="term" value="P:response to stress"/>
    <property type="evidence" value="ECO:0007669"/>
    <property type="project" value="UniProtKB-ARBA"/>
</dbReference>
<feature type="domain" description="Thioredoxin" evidence="2">
    <location>
        <begin position="23"/>
        <end position="148"/>
    </location>
</feature>
<dbReference type="PROSITE" id="PS51352">
    <property type="entry name" value="THIOREDOXIN_2"/>
    <property type="match status" value="1"/>
</dbReference>
<dbReference type="InterPro" id="IPR036249">
    <property type="entry name" value="Thioredoxin-like_sf"/>
</dbReference>
<dbReference type="SUPFAM" id="SSF52833">
    <property type="entry name" value="Thioredoxin-like"/>
    <property type="match status" value="1"/>
</dbReference>
<evidence type="ECO:0000313" key="4">
    <source>
        <dbReference type="Proteomes" id="UP000830236"/>
    </source>
</evidence>
<accession>A0A9E7DDD1</accession>
<gene>
    <name evidence="3" type="ORF">M3I41_03115</name>
</gene>
<dbReference type="Pfam" id="PF00085">
    <property type="entry name" value="Thioredoxin"/>
    <property type="match status" value="1"/>
</dbReference>
<dbReference type="PROSITE" id="PS50005">
    <property type="entry name" value="TPR"/>
    <property type="match status" value="1"/>
</dbReference>
<dbReference type="PANTHER" id="PTHR43601">
    <property type="entry name" value="THIOREDOXIN, MITOCHONDRIAL"/>
    <property type="match status" value="1"/>
</dbReference>
<feature type="repeat" description="TPR" evidence="1">
    <location>
        <begin position="173"/>
        <end position="206"/>
    </location>
</feature>
<dbReference type="InterPro" id="IPR019734">
    <property type="entry name" value="TPR_rpt"/>
</dbReference>
<dbReference type="AlphaFoldDB" id="A0A9E7DDD1"/>